<evidence type="ECO:0000313" key="2">
    <source>
        <dbReference type="EMBL" id="MBX56503.1"/>
    </source>
</evidence>
<name>A0A2P2PP44_RHIMU</name>
<reference evidence="2" key="1">
    <citation type="submission" date="2018-02" db="EMBL/GenBank/DDBJ databases">
        <title>Rhizophora mucronata_Transcriptome.</title>
        <authorList>
            <person name="Meera S.P."/>
            <person name="Sreeshan A."/>
            <person name="Augustine A."/>
        </authorList>
    </citation>
    <scope>NUCLEOTIDE SEQUENCE</scope>
    <source>
        <tissue evidence="2">Leaf</tissue>
    </source>
</reference>
<keyword evidence="1" id="KW-1133">Transmembrane helix</keyword>
<feature type="transmembrane region" description="Helical" evidence="1">
    <location>
        <begin position="39"/>
        <end position="58"/>
    </location>
</feature>
<dbReference type="EMBL" id="GGEC01076019">
    <property type="protein sequence ID" value="MBX56503.1"/>
    <property type="molecule type" value="Transcribed_RNA"/>
</dbReference>
<keyword evidence="1" id="KW-0812">Transmembrane</keyword>
<sequence length="113" mass="13468">MIPPSFCLVRWNLCVSFCRIFLGCVNNAWWILIHLQYPVLGNIVGLFFFFFFDGAVRIRVFKQTLGKELFWGLIWRGDLEFLMQENLSILQRVRLRSHGLQRLFLSLSDKKRI</sequence>
<proteinExistence type="predicted"/>
<organism evidence="2">
    <name type="scientific">Rhizophora mucronata</name>
    <name type="common">Asiatic mangrove</name>
    <dbReference type="NCBI Taxonomy" id="61149"/>
    <lineage>
        <taxon>Eukaryota</taxon>
        <taxon>Viridiplantae</taxon>
        <taxon>Streptophyta</taxon>
        <taxon>Embryophyta</taxon>
        <taxon>Tracheophyta</taxon>
        <taxon>Spermatophyta</taxon>
        <taxon>Magnoliopsida</taxon>
        <taxon>eudicotyledons</taxon>
        <taxon>Gunneridae</taxon>
        <taxon>Pentapetalae</taxon>
        <taxon>rosids</taxon>
        <taxon>fabids</taxon>
        <taxon>Malpighiales</taxon>
        <taxon>Rhizophoraceae</taxon>
        <taxon>Rhizophora</taxon>
    </lineage>
</organism>
<keyword evidence="1" id="KW-0472">Membrane</keyword>
<accession>A0A2P2PP44</accession>
<dbReference type="AlphaFoldDB" id="A0A2P2PP44"/>
<protein>
    <submittedName>
        <fullName evidence="2">Uncharacterized protein</fullName>
    </submittedName>
</protein>
<evidence type="ECO:0000256" key="1">
    <source>
        <dbReference type="SAM" id="Phobius"/>
    </source>
</evidence>